<proteinExistence type="inferred from homology"/>
<reference evidence="12" key="1">
    <citation type="submission" date="2011-02" db="EMBL/GenBank/DDBJ databases">
        <title>The Genome Sequence of Capsaspora owczarzaki ATCC 30864.</title>
        <authorList>
            <person name="Russ C."/>
            <person name="Cuomo C."/>
            <person name="Burger G."/>
            <person name="Gray M.W."/>
            <person name="Holland P.W.H."/>
            <person name="King N."/>
            <person name="Lang F.B.F."/>
            <person name="Roger A.J."/>
            <person name="Ruiz-Trillo I."/>
            <person name="Young S.K."/>
            <person name="Zeng Q."/>
            <person name="Gargeya S."/>
            <person name="Alvarado L."/>
            <person name="Berlin A."/>
            <person name="Chapman S.B."/>
            <person name="Chen Z."/>
            <person name="Freedman E."/>
            <person name="Gellesch M."/>
            <person name="Goldberg J."/>
            <person name="Griggs A."/>
            <person name="Gujja S."/>
            <person name="Heilman E."/>
            <person name="Heiman D."/>
            <person name="Howarth C."/>
            <person name="Mehta T."/>
            <person name="Neiman D."/>
            <person name="Pearson M."/>
            <person name="Roberts A."/>
            <person name="Saif S."/>
            <person name="Shea T."/>
            <person name="Shenoy N."/>
            <person name="Sisk P."/>
            <person name="Stolte C."/>
            <person name="Sykes S."/>
            <person name="White J."/>
            <person name="Yandava C."/>
            <person name="Haas B."/>
            <person name="Nusbaum C."/>
            <person name="Birren B."/>
        </authorList>
    </citation>
    <scope>NUCLEOTIDE SEQUENCE</scope>
    <source>
        <strain evidence="12">ATCC 30864</strain>
    </source>
</reference>
<evidence type="ECO:0000256" key="3">
    <source>
        <dbReference type="ARBA" id="ARBA00022692"/>
    </source>
</evidence>
<dbReference type="InterPro" id="IPR013784">
    <property type="entry name" value="Carb-bd-like_fold"/>
</dbReference>
<accession>A0A0D2WPY2</accession>
<dbReference type="eggNOG" id="KOG3306">
    <property type="taxonomic scope" value="Eukaryota"/>
</dbReference>
<comment type="similarity">
    <text evidence="2">Belongs to the EMC7 family.</text>
</comment>
<dbReference type="InterPro" id="IPR039163">
    <property type="entry name" value="EMC7"/>
</dbReference>
<feature type="signal peptide" evidence="9">
    <location>
        <begin position="1"/>
        <end position="27"/>
    </location>
</feature>
<evidence type="ECO:0000256" key="2">
    <source>
        <dbReference type="ARBA" id="ARBA00008880"/>
    </source>
</evidence>
<dbReference type="GO" id="GO:0030246">
    <property type="term" value="F:carbohydrate binding"/>
    <property type="evidence" value="ECO:0007669"/>
    <property type="project" value="InterPro"/>
</dbReference>
<evidence type="ECO:0000256" key="8">
    <source>
        <dbReference type="SAM" id="Phobius"/>
    </source>
</evidence>
<keyword evidence="5 8" id="KW-1133">Transmembrane helix</keyword>
<evidence type="ECO:0000256" key="9">
    <source>
        <dbReference type="SAM" id="SignalP"/>
    </source>
</evidence>
<evidence type="ECO:0000256" key="6">
    <source>
        <dbReference type="ARBA" id="ARBA00023136"/>
    </source>
</evidence>
<feature type="chain" id="PRO_5002254665" description="ER membrane protein complex subunit 7 beta-sandwich domain-containing protein" evidence="9">
    <location>
        <begin position="28"/>
        <end position="275"/>
    </location>
</feature>
<dbReference type="InParanoid" id="A0A0D2WPY2"/>
<feature type="region of interest" description="Disordered" evidence="7">
    <location>
        <begin position="243"/>
        <end position="275"/>
    </location>
</feature>
<name>A0A0D2WPY2_CAPO3</name>
<dbReference type="Proteomes" id="UP000008743">
    <property type="component" value="Unassembled WGS sequence"/>
</dbReference>
<feature type="domain" description="ER membrane protein complex subunit 7 beta-sandwich" evidence="10">
    <location>
        <begin position="81"/>
        <end position="209"/>
    </location>
</feature>
<dbReference type="Pfam" id="PF09430">
    <property type="entry name" value="EMC7_beta-sandw"/>
    <property type="match status" value="1"/>
</dbReference>
<sequence length="275" mass="29689">MRRSASFLILALLVLDCFTSHTQLAFASSVNDADEELEMLVAPKQQRAGGNDDAAGASSSSGYRVQGEVLVGKPGLNIPGGWQAHTRVLLNGGAMSAFVRLDGSFELLDVPSGVHLLEVVHPSYMFEPVRVEVSSKHNGRVRAKRAYFGAAPAAGSQQSSSQQSGLGSSITGDNLAYPLKLQARGAAQFFQRREGVDIRGMLMNPMVLMMGVMLIMAYAMPKMMENMDPEERRQMEENNPMNRAAEMPDLTQMLSAALSGNTNAANARATAPRQR</sequence>
<feature type="compositionally biased region" description="Low complexity" evidence="7">
    <location>
        <begin position="261"/>
        <end position="275"/>
    </location>
</feature>
<gene>
    <name evidence="11" type="ORF">CAOG_004337</name>
</gene>
<dbReference type="EMBL" id="KE346365">
    <property type="protein sequence ID" value="KJE93570.1"/>
    <property type="molecule type" value="Genomic_DNA"/>
</dbReference>
<evidence type="ECO:0000256" key="1">
    <source>
        <dbReference type="ARBA" id="ARBA00004167"/>
    </source>
</evidence>
<evidence type="ECO:0000259" key="10">
    <source>
        <dbReference type="Pfam" id="PF09430"/>
    </source>
</evidence>
<dbReference type="InterPro" id="IPR019008">
    <property type="entry name" value="Beta_sandwich_EMC7"/>
</dbReference>
<feature type="transmembrane region" description="Helical" evidence="8">
    <location>
        <begin position="201"/>
        <end position="220"/>
    </location>
</feature>
<dbReference type="RefSeq" id="XP_004348165.1">
    <property type="nucleotide sequence ID" value="XM_004348115.2"/>
</dbReference>
<keyword evidence="4 9" id="KW-0732">Signal</keyword>
<dbReference type="STRING" id="595528.A0A0D2WPY2"/>
<keyword evidence="6 8" id="KW-0472">Membrane</keyword>
<dbReference type="OrthoDB" id="27095at2759"/>
<dbReference type="SUPFAM" id="SSF49452">
    <property type="entry name" value="Starch-binding domain-like"/>
    <property type="match status" value="1"/>
</dbReference>
<evidence type="ECO:0000313" key="12">
    <source>
        <dbReference type="Proteomes" id="UP000008743"/>
    </source>
</evidence>
<evidence type="ECO:0000256" key="5">
    <source>
        <dbReference type="ARBA" id="ARBA00022989"/>
    </source>
</evidence>
<evidence type="ECO:0000313" key="11">
    <source>
        <dbReference type="EMBL" id="KJE93570.1"/>
    </source>
</evidence>
<keyword evidence="12" id="KW-1185">Reference proteome</keyword>
<evidence type="ECO:0000256" key="7">
    <source>
        <dbReference type="SAM" id="MobiDB-lite"/>
    </source>
</evidence>
<organism evidence="11 12">
    <name type="scientific">Capsaspora owczarzaki (strain ATCC 30864)</name>
    <dbReference type="NCBI Taxonomy" id="595528"/>
    <lineage>
        <taxon>Eukaryota</taxon>
        <taxon>Filasterea</taxon>
        <taxon>Capsaspora</taxon>
    </lineage>
</organism>
<dbReference type="AlphaFoldDB" id="A0A0D2WPY2"/>
<evidence type="ECO:0000256" key="4">
    <source>
        <dbReference type="ARBA" id="ARBA00022729"/>
    </source>
</evidence>
<protein>
    <recommendedName>
        <fullName evidence="10">ER membrane protein complex subunit 7 beta-sandwich domain-containing protein</fullName>
    </recommendedName>
</protein>
<comment type="subcellular location">
    <subcellularLocation>
        <location evidence="1">Membrane</location>
        <topology evidence="1">Single-pass membrane protein</topology>
    </subcellularLocation>
</comment>
<dbReference type="GO" id="GO:0072546">
    <property type="term" value="C:EMC complex"/>
    <property type="evidence" value="ECO:0007669"/>
    <property type="project" value="TreeGrafter"/>
</dbReference>
<dbReference type="PANTHER" id="PTHR13605">
    <property type="entry name" value="ER MEMBRANE PROTEIN COMPLEX SUBUNIT 7"/>
    <property type="match status" value="1"/>
</dbReference>
<dbReference type="PhylomeDB" id="A0A0D2WPY2"/>
<dbReference type="PANTHER" id="PTHR13605:SF4">
    <property type="entry name" value="ER MEMBRANE PROTEIN COMPLEX SUBUNIT 7"/>
    <property type="match status" value="1"/>
</dbReference>
<keyword evidence="3 8" id="KW-0812">Transmembrane</keyword>